<protein>
    <submittedName>
        <fullName evidence="1">Uncharacterized protein</fullName>
    </submittedName>
</protein>
<name>A0A1T5DRU8_9BACT</name>
<dbReference type="RefSeq" id="WP_082214389.1">
    <property type="nucleotide sequence ID" value="NZ_FUZA01000002.1"/>
</dbReference>
<dbReference type="AlphaFoldDB" id="A0A1T5DRU8"/>
<gene>
    <name evidence="1" type="ORF">SAMN05660293_01847</name>
</gene>
<dbReference type="Proteomes" id="UP000190897">
    <property type="component" value="Unassembled WGS sequence"/>
</dbReference>
<dbReference type="EMBL" id="FUZA01000002">
    <property type="protein sequence ID" value="SKB74452.1"/>
    <property type="molecule type" value="Genomic_DNA"/>
</dbReference>
<reference evidence="2" key="1">
    <citation type="submission" date="2017-02" db="EMBL/GenBank/DDBJ databases">
        <authorList>
            <person name="Varghese N."/>
            <person name="Submissions S."/>
        </authorList>
    </citation>
    <scope>NUCLEOTIDE SEQUENCE [LARGE SCALE GENOMIC DNA]</scope>
    <source>
        <strain evidence="2">DSM 22270</strain>
    </source>
</reference>
<sequence length="120" mass="13575">MANVKTLLDQWSVKDLEDNSSINVVVESCTELGNSGVPGIQITSMGSIVTYEPNVVEQWAYKAGKQNAEEYFLEDKSWTFHEDQYIKHFLVTGSPLKARITVKTRSSKPITKDYDLPFEV</sequence>
<evidence type="ECO:0000313" key="1">
    <source>
        <dbReference type="EMBL" id="SKB74452.1"/>
    </source>
</evidence>
<keyword evidence="2" id="KW-1185">Reference proteome</keyword>
<proteinExistence type="predicted"/>
<accession>A0A1T5DRU8</accession>
<evidence type="ECO:0000313" key="2">
    <source>
        <dbReference type="Proteomes" id="UP000190897"/>
    </source>
</evidence>
<organism evidence="1 2">
    <name type="scientific">Dyadobacter psychrophilus</name>
    <dbReference type="NCBI Taxonomy" id="651661"/>
    <lineage>
        <taxon>Bacteria</taxon>
        <taxon>Pseudomonadati</taxon>
        <taxon>Bacteroidota</taxon>
        <taxon>Cytophagia</taxon>
        <taxon>Cytophagales</taxon>
        <taxon>Spirosomataceae</taxon>
        <taxon>Dyadobacter</taxon>
    </lineage>
</organism>
<dbReference type="STRING" id="651661.SAMN05660293_01847"/>
<dbReference type="OrthoDB" id="956506at2"/>